<gene>
    <name evidence="2" type="ORF">M5I08_08030</name>
</gene>
<feature type="compositionally biased region" description="Pro residues" evidence="1">
    <location>
        <begin position="414"/>
        <end position="432"/>
    </location>
</feature>
<name>A0ABY4QQI9_9MYCO</name>
<dbReference type="EMBL" id="CP097320">
    <property type="protein sequence ID" value="UQX12225.1"/>
    <property type="molecule type" value="Genomic_DNA"/>
</dbReference>
<dbReference type="Proteomes" id="UP001056610">
    <property type="component" value="Chromosome"/>
</dbReference>
<evidence type="ECO:0000313" key="3">
    <source>
        <dbReference type="Proteomes" id="UP001056610"/>
    </source>
</evidence>
<dbReference type="RefSeq" id="WP_219067467.1">
    <property type="nucleotide sequence ID" value="NZ_CAJUXY010000020.1"/>
</dbReference>
<organism evidence="2 3">
    <name type="scientific">Candidatus Mycobacterium methanotrophicum</name>
    <dbReference type="NCBI Taxonomy" id="2943498"/>
    <lineage>
        <taxon>Bacteria</taxon>
        <taxon>Bacillati</taxon>
        <taxon>Actinomycetota</taxon>
        <taxon>Actinomycetes</taxon>
        <taxon>Mycobacteriales</taxon>
        <taxon>Mycobacteriaceae</taxon>
        <taxon>Mycobacterium</taxon>
    </lineage>
</organism>
<protein>
    <submittedName>
        <fullName evidence="2">Uncharacterized protein</fullName>
    </submittedName>
</protein>
<feature type="compositionally biased region" description="Acidic residues" evidence="1">
    <location>
        <begin position="352"/>
        <end position="372"/>
    </location>
</feature>
<evidence type="ECO:0000256" key="1">
    <source>
        <dbReference type="SAM" id="MobiDB-lite"/>
    </source>
</evidence>
<feature type="region of interest" description="Disordered" evidence="1">
    <location>
        <begin position="269"/>
        <end position="301"/>
    </location>
</feature>
<evidence type="ECO:0000313" key="2">
    <source>
        <dbReference type="EMBL" id="UQX12225.1"/>
    </source>
</evidence>
<feature type="compositionally biased region" description="Pro residues" evidence="1">
    <location>
        <begin position="271"/>
        <end position="291"/>
    </location>
</feature>
<feature type="region of interest" description="Disordered" evidence="1">
    <location>
        <begin position="343"/>
        <end position="450"/>
    </location>
</feature>
<accession>A0ABY4QQI9</accession>
<reference evidence="2" key="1">
    <citation type="submission" date="2022-05" db="EMBL/GenBank/DDBJ databases">
        <title>A methanotrophic Mycobacterium dominates a cave microbial ecosystem.</title>
        <authorList>
            <person name="Van Spanning R.J.M."/>
            <person name="Guan Q."/>
            <person name="Melkonian C."/>
            <person name="Gallant J."/>
            <person name="Polerecky L."/>
            <person name="Flot J.-F."/>
            <person name="Brandt B.W."/>
            <person name="Braster M."/>
            <person name="Iturbe Espinoza P."/>
            <person name="Aerts J."/>
            <person name="Meima-Franke M."/>
            <person name="Piersma S.R."/>
            <person name="Bunduc C."/>
            <person name="Ummels R."/>
            <person name="Pain A."/>
            <person name="Fleming E.J."/>
            <person name="van der Wel N."/>
            <person name="Gherman V.D."/>
            <person name="Sarbu S.M."/>
            <person name="Bodelier P.L.E."/>
            <person name="Bitter W."/>
        </authorList>
    </citation>
    <scope>NUCLEOTIDE SEQUENCE</scope>
    <source>
        <strain evidence="2">Sulfur Cave</strain>
    </source>
</reference>
<keyword evidence="3" id="KW-1185">Reference proteome</keyword>
<sequence>MAGRCDVAARLAEGRPAVEHTQTYVQACHELGYQHPDLTAHASQVHGWYDTEAGLDLRILDDDSAELHAAANTLDEALWLQRMQVAEIAAAWTGLGADSATAFLQRHCDNAAQLAAHVRAAAEEYAVLRDTLWQLVDRKAATAVAIDDRRVGERSAWLAAAHTVTAGVGERSAAEELVRLHITPYVDNDIRDDWLGAMRSTTASVKASYDEAIHALASAREVCFEIPGELGPRRPPVFDEPLAPTPATATVPRMPPPAAVVPTVPAAVAAPAPPAQPPPAQPPPAQPPPAPADLGAPLGDAAGLSTGAGNLGSLGGLAGSLGGLVGEVVDGIGGLLGSLADGLSDPSGSEDPLLDDPLDADDPLGDETGDETADARPTDADAAGDDVGAEAPTENPPAASDSVDEPIAQQVTPPDAPPQPSPSEGQPEPPQPDGSTPCEIAADELPQAGQ</sequence>
<proteinExistence type="predicted"/>